<gene>
    <name evidence="1" type="ORF">Cni_G10194</name>
</gene>
<sequence>MVLSSPSFNHLCFARCLQYKSSELYTLSRSSFNSLKIEILFGVREPVSALSIDIHNLWAETLKQQYHIVKSTTSVDGTYSLGSHVMQYEEIGHNLQIFFLYLEAVAPFAASVHTFSVNPCSSSWQTSMFISSESASPFY</sequence>
<evidence type="ECO:0000313" key="1">
    <source>
        <dbReference type="EMBL" id="WOL01478.1"/>
    </source>
</evidence>
<name>A0AAQ3K655_9LILI</name>
<dbReference type="EMBL" id="CP136892">
    <property type="protein sequence ID" value="WOL01478.1"/>
    <property type="molecule type" value="Genomic_DNA"/>
</dbReference>
<accession>A0AAQ3K655</accession>
<protein>
    <submittedName>
        <fullName evidence="1">Uncharacterized protein</fullName>
    </submittedName>
</protein>
<keyword evidence="2" id="KW-1185">Reference proteome</keyword>
<dbReference type="Proteomes" id="UP001327560">
    <property type="component" value="Chromosome 3"/>
</dbReference>
<dbReference type="AlphaFoldDB" id="A0AAQ3K655"/>
<evidence type="ECO:0000313" key="2">
    <source>
        <dbReference type="Proteomes" id="UP001327560"/>
    </source>
</evidence>
<proteinExistence type="predicted"/>
<reference evidence="1 2" key="1">
    <citation type="submission" date="2023-10" db="EMBL/GenBank/DDBJ databases">
        <title>Chromosome-scale genome assembly provides insights into flower coloration mechanisms of Canna indica.</title>
        <authorList>
            <person name="Li C."/>
        </authorList>
    </citation>
    <scope>NUCLEOTIDE SEQUENCE [LARGE SCALE GENOMIC DNA]</scope>
    <source>
        <tissue evidence="1">Flower</tissue>
    </source>
</reference>
<organism evidence="1 2">
    <name type="scientific">Canna indica</name>
    <name type="common">Indian-shot</name>
    <dbReference type="NCBI Taxonomy" id="4628"/>
    <lineage>
        <taxon>Eukaryota</taxon>
        <taxon>Viridiplantae</taxon>
        <taxon>Streptophyta</taxon>
        <taxon>Embryophyta</taxon>
        <taxon>Tracheophyta</taxon>
        <taxon>Spermatophyta</taxon>
        <taxon>Magnoliopsida</taxon>
        <taxon>Liliopsida</taxon>
        <taxon>Zingiberales</taxon>
        <taxon>Cannaceae</taxon>
        <taxon>Canna</taxon>
    </lineage>
</organism>